<dbReference type="PRINTS" id="PR01217">
    <property type="entry name" value="PRICHEXTENSN"/>
</dbReference>
<feature type="compositionally biased region" description="Pro residues" evidence="4">
    <location>
        <begin position="248"/>
        <end position="273"/>
    </location>
</feature>
<evidence type="ECO:0000313" key="6">
    <source>
        <dbReference type="EMBL" id="KXS12394.1"/>
    </source>
</evidence>
<feature type="compositionally biased region" description="Polar residues" evidence="4">
    <location>
        <begin position="79"/>
        <end position="99"/>
    </location>
</feature>
<feature type="compositionally biased region" description="Polar residues" evidence="4">
    <location>
        <begin position="120"/>
        <end position="145"/>
    </location>
</feature>
<dbReference type="OMA" id="DIPQING"/>
<evidence type="ECO:0000313" key="7">
    <source>
        <dbReference type="Proteomes" id="UP000070544"/>
    </source>
</evidence>
<dbReference type="AlphaFoldDB" id="A0A139A6R6"/>
<name>A0A139A6R6_GONPJ</name>
<protein>
    <recommendedName>
        <fullName evidence="8">Expansin-like EG45 domain-containing protein</fullName>
    </recommendedName>
</protein>
<keyword evidence="7" id="KW-1185">Reference proteome</keyword>
<keyword evidence="5" id="KW-0472">Membrane</keyword>
<dbReference type="Gene3D" id="2.40.40.10">
    <property type="entry name" value="RlpA-like domain"/>
    <property type="match status" value="1"/>
</dbReference>
<feature type="region of interest" description="Disordered" evidence="4">
    <location>
        <begin position="61"/>
        <end position="101"/>
    </location>
</feature>
<dbReference type="GO" id="GO:0005576">
    <property type="term" value="C:extracellular region"/>
    <property type="evidence" value="ECO:0007669"/>
    <property type="project" value="UniProtKB-SubCell"/>
</dbReference>
<dbReference type="Proteomes" id="UP000070544">
    <property type="component" value="Unassembled WGS sequence"/>
</dbReference>
<dbReference type="CDD" id="cd22778">
    <property type="entry name" value="DPBB_CEPL-like"/>
    <property type="match status" value="1"/>
</dbReference>
<comment type="similarity">
    <text evidence="2">Belongs to the cerato-platanin family.</text>
</comment>
<dbReference type="InterPro" id="IPR036908">
    <property type="entry name" value="RlpA-like_sf"/>
</dbReference>
<dbReference type="OrthoDB" id="2141677at2759"/>
<reference evidence="6 7" key="1">
    <citation type="journal article" date="2015" name="Genome Biol. Evol.">
        <title>Phylogenomic analyses indicate that early fungi evolved digesting cell walls of algal ancestors of land plants.</title>
        <authorList>
            <person name="Chang Y."/>
            <person name="Wang S."/>
            <person name="Sekimoto S."/>
            <person name="Aerts A.L."/>
            <person name="Choi C."/>
            <person name="Clum A."/>
            <person name="LaButti K.M."/>
            <person name="Lindquist E.A."/>
            <person name="Yee Ngan C."/>
            <person name="Ohm R.A."/>
            <person name="Salamov A.A."/>
            <person name="Grigoriev I.V."/>
            <person name="Spatafora J.W."/>
            <person name="Berbee M.L."/>
        </authorList>
    </citation>
    <scope>NUCLEOTIDE SEQUENCE [LARGE SCALE GENOMIC DNA]</scope>
    <source>
        <strain evidence="6 7">JEL478</strain>
    </source>
</reference>
<dbReference type="InterPro" id="IPR010829">
    <property type="entry name" value="Cerato-platanin"/>
</dbReference>
<proteinExistence type="inferred from homology"/>
<comment type="subcellular location">
    <subcellularLocation>
        <location evidence="1">Secreted</location>
    </subcellularLocation>
</comment>
<organism evidence="6 7">
    <name type="scientific">Gonapodya prolifera (strain JEL478)</name>
    <name type="common">Monoblepharis prolifera</name>
    <dbReference type="NCBI Taxonomy" id="1344416"/>
    <lineage>
        <taxon>Eukaryota</taxon>
        <taxon>Fungi</taxon>
        <taxon>Fungi incertae sedis</taxon>
        <taxon>Chytridiomycota</taxon>
        <taxon>Chytridiomycota incertae sedis</taxon>
        <taxon>Monoblepharidomycetes</taxon>
        <taxon>Monoblepharidales</taxon>
        <taxon>Gonapodyaceae</taxon>
        <taxon>Gonapodya</taxon>
    </lineage>
</organism>
<evidence type="ECO:0000256" key="3">
    <source>
        <dbReference type="ARBA" id="ARBA00022525"/>
    </source>
</evidence>
<keyword evidence="5" id="KW-0812">Transmembrane</keyword>
<sequence>MAPEEDLPPVPVASATIEDPRAKRRKNRLIFFATAILVIIFAIIALGVGISRARAQTGGTTDSMGAVGGHGVQDASAPASASMTIRKQETSLTSASATRSPAAIVAQGARVTVAAPPAGYSTSASDSGSPTTASRITKPESTSTALVPPSASAPPTSAPSSPPSPPSSPPSSPPAAPPPSTPSSPPPPASSGPCVVGSLQCTPQISSGSFRQCSQTGWNAKACQSGTYCQTISTVVGNEIQCTDIPPTNSPPSSPPSAPPPPPPPASPPPPPASGSLRAYVSYHMYSAQTSLSVTSCSDGTNGLITRGYTMSSLFPAVGAASFATWNSPECGGCWALTNAANGVTVRLTVIDQCGIVGGYDAHFDISPDVFATLGGSQGVADGHVFVTYSKVSATPC</sequence>
<keyword evidence="5" id="KW-1133">Transmembrane helix</keyword>
<feature type="compositionally biased region" description="Pro residues" evidence="4">
    <location>
        <begin position="156"/>
        <end position="190"/>
    </location>
</feature>
<feature type="transmembrane region" description="Helical" evidence="5">
    <location>
        <begin position="29"/>
        <end position="50"/>
    </location>
</feature>
<dbReference type="SUPFAM" id="SSF50685">
    <property type="entry name" value="Barwin-like endoglucanases"/>
    <property type="match status" value="1"/>
</dbReference>
<dbReference type="Pfam" id="PF07249">
    <property type="entry name" value="Cerato-platanin"/>
    <property type="match status" value="1"/>
</dbReference>
<feature type="region of interest" description="Disordered" evidence="4">
    <location>
        <begin position="241"/>
        <end position="274"/>
    </location>
</feature>
<accession>A0A139A6R6</accession>
<dbReference type="EMBL" id="KQ965788">
    <property type="protein sequence ID" value="KXS12394.1"/>
    <property type="molecule type" value="Genomic_DNA"/>
</dbReference>
<evidence type="ECO:0000256" key="1">
    <source>
        <dbReference type="ARBA" id="ARBA00004613"/>
    </source>
</evidence>
<evidence type="ECO:0000256" key="4">
    <source>
        <dbReference type="SAM" id="MobiDB-lite"/>
    </source>
</evidence>
<feature type="region of interest" description="Disordered" evidence="4">
    <location>
        <begin position="117"/>
        <end position="194"/>
    </location>
</feature>
<evidence type="ECO:0000256" key="5">
    <source>
        <dbReference type="SAM" id="Phobius"/>
    </source>
</evidence>
<gene>
    <name evidence="6" type="ORF">M427DRAFT_59548</name>
</gene>
<evidence type="ECO:0008006" key="8">
    <source>
        <dbReference type="Google" id="ProtNLM"/>
    </source>
</evidence>
<evidence type="ECO:0000256" key="2">
    <source>
        <dbReference type="ARBA" id="ARBA00010421"/>
    </source>
</evidence>
<dbReference type="STRING" id="1344416.A0A139A6R6"/>
<keyword evidence="3" id="KW-0964">Secreted</keyword>